<proteinExistence type="predicted"/>
<dbReference type="EMBL" id="CP124550">
    <property type="protein sequence ID" value="WIO45780.1"/>
    <property type="molecule type" value="Genomic_DNA"/>
</dbReference>
<keyword evidence="3" id="KW-1185">Reference proteome</keyword>
<sequence length="535" mass="57735">MFRKLVSNLSFSPALVGQLGFYAKRLRKEETTRRLGLIFTALALIVQSFTMLQAPEPASAADATDMVYGGTHTPSAVMSSYDQNVNNIRDLYTAIGISRADIQRATGNLEYHRSSEGLYSWGMKPVFGASSGEGSYTVKTSGGTRTFYYRPQRLWGNSGSYSAYVGRSSSTGLWFGIMRSCGNLITFTIPPRPACPPGQVGTYPNCSTPPKNPTSTCSALDIKKNGDTYQFTGSGIVTDGATISKYIFQVYRDNTLVKTIESSSSVATYTEKTPGSYSVKLTIKTSLGDRTSAGCTKGFTIAPPAKCPQNPALLKTDPNCQPCPGDSTIWINDAKCNAEIIQTKTAQNTSQNNTDATTIAAKATDQIVYKINVTNKGLKATEYTIKEDLADVLQYASLENTGGGTLTDDNSSDGIATKTLLTWPKVTLKPGETQTRIFSVKLASTIAAKGAGTGNPNSYDCVMTNTFGNTVNINVDCPVQKKVESVVAQLPHTGPNENIAFAAIIFAVVTFFYARSRQLKKEVRLIRRDFNTGTI</sequence>
<feature type="transmembrane region" description="Helical" evidence="1">
    <location>
        <begin position="498"/>
        <end position="514"/>
    </location>
</feature>
<keyword evidence="1" id="KW-1133">Transmembrane helix</keyword>
<reference evidence="2 3" key="1">
    <citation type="journal article" date="2023" name="Cell">
        <title>Genetic manipulation of Patescibacteria provides mechanistic insights into microbial dark matter and the epibiotic lifestyle.</title>
        <authorList>
            <person name="Wang Y."/>
            <person name="Gallagher L.A."/>
            <person name="Andrade P.A."/>
            <person name="Liu A."/>
            <person name="Humphreys I.R."/>
            <person name="Turkarslan S."/>
            <person name="Cutler K.J."/>
            <person name="Arrieta-Ortiz M.L."/>
            <person name="Li Y."/>
            <person name="Radey M.C."/>
            <person name="McLean J.S."/>
            <person name="Cong Q."/>
            <person name="Baker D."/>
            <person name="Baliga N.S."/>
            <person name="Peterson S.B."/>
            <person name="Mougous J.D."/>
        </authorList>
    </citation>
    <scope>NUCLEOTIDE SEQUENCE [LARGE SCALE GENOMIC DNA]</scope>
    <source>
        <strain evidence="2 3">ML1</strain>
    </source>
</reference>
<dbReference type="RefSeq" id="WP_376754151.1">
    <property type="nucleotide sequence ID" value="NZ_CP124550.1"/>
</dbReference>
<dbReference type="Proteomes" id="UP001177295">
    <property type="component" value="Chromosome"/>
</dbReference>
<name>A0ABY8WTH5_9BACT</name>
<evidence type="ECO:0000313" key="2">
    <source>
        <dbReference type="EMBL" id="WIO45780.1"/>
    </source>
</evidence>
<evidence type="ECO:0000313" key="3">
    <source>
        <dbReference type="Proteomes" id="UP001177295"/>
    </source>
</evidence>
<accession>A0ABY8WTH5</accession>
<protein>
    <submittedName>
        <fullName evidence="2">DUF11 domain-containing protein</fullName>
    </submittedName>
</protein>
<keyword evidence="1" id="KW-0472">Membrane</keyword>
<organism evidence="2 3">
    <name type="scientific">Candidatus Southlakia epibionticum</name>
    <dbReference type="NCBI Taxonomy" id="3043284"/>
    <lineage>
        <taxon>Bacteria</taxon>
        <taxon>Candidatus Saccharimonadota</taxon>
        <taxon>Candidatus Saccharimonadia</taxon>
        <taxon>Candidatus Saccharimonadales</taxon>
        <taxon>Candidatus Saccharimonadaceae</taxon>
        <taxon>Candidatus Southlakia</taxon>
    </lineage>
</organism>
<gene>
    <name evidence="2" type="ORF">SEML1_0144</name>
</gene>
<evidence type="ECO:0000256" key="1">
    <source>
        <dbReference type="SAM" id="Phobius"/>
    </source>
</evidence>
<keyword evidence="1" id="KW-0812">Transmembrane</keyword>